<dbReference type="InterPro" id="IPR003595">
    <property type="entry name" value="Tyr_Pase_cat"/>
</dbReference>
<keyword evidence="4" id="KW-1185">Reference proteome</keyword>
<proteinExistence type="predicted"/>
<evidence type="ECO:0000259" key="2">
    <source>
        <dbReference type="PROSITE" id="PS50056"/>
    </source>
</evidence>
<dbReference type="PROSITE" id="PS50056">
    <property type="entry name" value="TYR_PHOSPHATASE_2"/>
    <property type="match status" value="1"/>
</dbReference>
<evidence type="ECO:0000259" key="1">
    <source>
        <dbReference type="PROSITE" id="PS50055"/>
    </source>
</evidence>
<dbReference type="EMBL" id="JAMFLX010000041">
    <property type="protein sequence ID" value="MCL6272009.1"/>
    <property type="molecule type" value="Genomic_DNA"/>
</dbReference>
<name>A0ABT0PKW8_9GAMM</name>
<dbReference type="InterPro" id="IPR000242">
    <property type="entry name" value="PTP_cat"/>
</dbReference>
<evidence type="ECO:0000313" key="3">
    <source>
        <dbReference type="EMBL" id="MCL6272009.1"/>
    </source>
</evidence>
<protein>
    <recommendedName>
        <fullName evidence="5">Tyrosine specific protein phosphatases domain-containing protein</fullName>
    </recommendedName>
</protein>
<dbReference type="SMART" id="SM00404">
    <property type="entry name" value="PTPc_motif"/>
    <property type="match status" value="1"/>
</dbReference>
<sequence length="567" mass="64329">MEGHSSITRVSSSTSLAQDICVHKQKAHNVATIEPHLTLPQENLAKAKRTGSLEQLSIASTDPYRSTAKLAIAKGPEEKHLQSRIQLLQFSLGFIQDENQKPLDAILEQINESLINLMDSRNTKALKEHLPELIQLEQSIRCHFNIHMIDCWHEYAALLYVIKGQLESPNRPRQTVQVGDYTVQLASKESAQYFRESIEGLFEMRRSALKKLREEKPQDKQSEIQIRMGIEGCLNRSYNQVITTLMGEALGSQRKARNISLTPNDRLKLPEEDIKKLGESPYAKPFKEGDLSVKERAANTIPLSHTQLVLNKKNGHSIRLCTNHIYINGKHAGMIMQAPRPDELELVISAILDEQIIGVLDLTSSNGRALCNDTSRDSYDPVLEWQFLEDRHETDSYILEVVKRDSVDWGERQKYYVFFKTFNVVDKTSQKCLHTFTSMNFANWPDRSGLHPYHMEALVDEVNKALAEYSFTKEKKPILINCLAGLGRSSSFAAASNIIEDSERIDVQGWELGQLALNAILHLRLSRSGEAVQTLTQAYGLLHLETLMQQERMKPTVCEQEAQMALQ</sequence>
<dbReference type="InterPro" id="IPR000387">
    <property type="entry name" value="Tyr_Pase_dom"/>
</dbReference>
<evidence type="ECO:0008006" key="5">
    <source>
        <dbReference type="Google" id="ProtNLM"/>
    </source>
</evidence>
<dbReference type="RefSeq" id="WP_249701686.1">
    <property type="nucleotide sequence ID" value="NZ_JAMFLX010000041.1"/>
</dbReference>
<accession>A0ABT0PKW8</accession>
<feature type="domain" description="Tyrosine-protein phosphatase" evidence="1">
    <location>
        <begin position="294"/>
        <end position="537"/>
    </location>
</feature>
<feature type="domain" description="Tyrosine specific protein phosphatases" evidence="2">
    <location>
        <begin position="456"/>
        <end position="529"/>
    </location>
</feature>
<dbReference type="SMART" id="SM00194">
    <property type="entry name" value="PTPc"/>
    <property type="match status" value="1"/>
</dbReference>
<dbReference type="InterPro" id="IPR029021">
    <property type="entry name" value="Prot-tyrosine_phosphatase-like"/>
</dbReference>
<reference evidence="3 4" key="1">
    <citation type="submission" date="2022-05" db="EMBL/GenBank/DDBJ databases">
        <authorList>
            <person name="Park J.-S."/>
        </authorList>
    </citation>
    <scope>NUCLEOTIDE SEQUENCE [LARGE SCALE GENOMIC DNA]</scope>
    <source>
        <strain evidence="3 4">2012CJ34-2</strain>
    </source>
</reference>
<dbReference type="Proteomes" id="UP001203338">
    <property type="component" value="Unassembled WGS sequence"/>
</dbReference>
<dbReference type="PROSITE" id="PS50055">
    <property type="entry name" value="TYR_PHOSPHATASE_PTP"/>
    <property type="match status" value="1"/>
</dbReference>
<dbReference type="Pfam" id="PF00102">
    <property type="entry name" value="Y_phosphatase"/>
    <property type="match status" value="1"/>
</dbReference>
<dbReference type="SUPFAM" id="SSF52799">
    <property type="entry name" value="(Phosphotyrosine protein) phosphatases II"/>
    <property type="match status" value="1"/>
</dbReference>
<comment type="caution">
    <text evidence="3">The sequence shown here is derived from an EMBL/GenBank/DDBJ whole genome shotgun (WGS) entry which is preliminary data.</text>
</comment>
<organism evidence="3 4">
    <name type="scientific">Parendozoicomonas callyspongiae</name>
    <dbReference type="NCBI Taxonomy" id="2942213"/>
    <lineage>
        <taxon>Bacteria</taxon>
        <taxon>Pseudomonadati</taxon>
        <taxon>Pseudomonadota</taxon>
        <taxon>Gammaproteobacteria</taxon>
        <taxon>Oceanospirillales</taxon>
        <taxon>Endozoicomonadaceae</taxon>
        <taxon>Parendozoicomonas</taxon>
    </lineage>
</organism>
<dbReference type="Gene3D" id="3.90.190.10">
    <property type="entry name" value="Protein tyrosine phosphatase superfamily"/>
    <property type="match status" value="1"/>
</dbReference>
<gene>
    <name evidence="3" type="ORF">M3P05_18980</name>
</gene>
<evidence type="ECO:0000313" key="4">
    <source>
        <dbReference type="Proteomes" id="UP001203338"/>
    </source>
</evidence>